<organism evidence="9 10">
    <name type="scientific">Candidatus Desulfolinea nitratireducens</name>
    <dbReference type="NCBI Taxonomy" id="2841698"/>
    <lineage>
        <taxon>Bacteria</taxon>
        <taxon>Bacillati</taxon>
        <taxon>Chloroflexota</taxon>
        <taxon>Anaerolineae</taxon>
        <taxon>Anaerolineales</taxon>
        <taxon>Anaerolineales incertae sedis</taxon>
        <taxon>Candidatus Desulfolinea</taxon>
    </lineage>
</organism>
<evidence type="ECO:0000313" key="9">
    <source>
        <dbReference type="EMBL" id="MBC8336913.1"/>
    </source>
</evidence>
<protein>
    <recommendedName>
        <fullName evidence="8">Putative manganese efflux pump MntP</fullName>
    </recommendedName>
</protein>
<dbReference type="PANTHER" id="PTHR35529:SF1">
    <property type="entry name" value="MANGANESE EFFLUX PUMP MNTP-RELATED"/>
    <property type="match status" value="1"/>
</dbReference>
<reference evidence="9 10" key="1">
    <citation type="submission" date="2020-08" db="EMBL/GenBank/DDBJ databases">
        <title>Bridging the membrane lipid divide: bacteria of the FCB group superphylum have the potential to synthesize archaeal ether lipids.</title>
        <authorList>
            <person name="Villanueva L."/>
            <person name="Von Meijenfeldt F.A.B."/>
            <person name="Westbye A.B."/>
            <person name="Yadav S."/>
            <person name="Hopmans E.C."/>
            <person name="Dutilh B.E."/>
            <person name="Sinninghe Damste J.S."/>
        </authorList>
    </citation>
    <scope>NUCLEOTIDE SEQUENCE [LARGE SCALE GENOMIC DNA]</scope>
    <source>
        <strain evidence="9">NIOZ-UU36</strain>
    </source>
</reference>
<comment type="similarity">
    <text evidence="8">Belongs to the MntP (TC 9.B.29) family.</text>
</comment>
<evidence type="ECO:0000256" key="4">
    <source>
        <dbReference type="ARBA" id="ARBA00022989"/>
    </source>
</evidence>
<evidence type="ECO:0000256" key="1">
    <source>
        <dbReference type="ARBA" id="ARBA00022448"/>
    </source>
</evidence>
<accession>A0A8J6THC5</accession>
<evidence type="ECO:0000256" key="2">
    <source>
        <dbReference type="ARBA" id="ARBA00022475"/>
    </source>
</evidence>
<evidence type="ECO:0000256" key="7">
    <source>
        <dbReference type="ARBA" id="ARBA00023211"/>
    </source>
</evidence>
<evidence type="ECO:0000256" key="5">
    <source>
        <dbReference type="ARBA" id="ARBA00023065"/>
    </source>
</evidence>
<feature type="transmembrane region" description="Helical" evidence="8">
    <location>
        <begin position="130"/>
        <end position="151"/>
    </location>
</feature>
<comment type="subcellular location">
    <subcellularLocation>
        <location evidence="8">Cell membrane</location>
        <topology evidence="8">Multi-pass membrane protein</topology>
    </subcellularLocation>
</comment>
<dbReference type="InterPro" id="IPR022929">
    <property type="entry name" value="Put_MntP"/>
</dbReference>
<keyword evidence="1 8" id="KW-0813">Transport</keyword>
<evidence type="ECO:0000256" key="3">
    <source>
        <dbReference type="ARBA" id="ARBA00022692"/>
    </source>
</evidence>
<feature type="transmembrane region" description="Helical" evidence="8">
    <location>
        <begin position="163"/>
        <end position="184"/>
    </location>
</feature>
<evidence type="ECO:0000256" key="6">
    <source>
        <dbReference type="ARBA" id="ARBA00023136"/>
    </source>
</evidence>
<dbReference type="GO" id="GO:0005886">
    <property type="term" value="C:plasma membrane"/>
    <property type="evidence" value="ECO:0007669"/>
    <property type="project" value="UniProtKB-SubCell"/>
</dbReference>
<keyword evidence="5 8" id="KW-0406">Ion transport</keyword>
<keyword evidence="7 8" id="KW-0464">Manganese</keyword>
<comment type="caution">
    <text evidence="9">The sequence shown here is derived from an EMBL/GenBank/DDBJ whole genome shotgun (WGS) entry which is preliminary data.</text>
</comment>
<proteinExistence type="inferred from homology"/>
<comment type="function">
    <text evidence="8">Probably functions as a manganese efflux pump.</text>
</comment>
<dbReference type="GO" id="GO:0005384">
    <property type="term" value="F:manganese ion transmembrane transporter activity"/>
    <property type="evidence" value="ECO:0007669"/>
    <property type="project" value="UniProtKB-UniRule"/>
</dbReference>
<keyword evidence="2 8" id="KW-1003">Cell membrane</keyword>
<evidence type="ECO:0000256" key="8">
    <source>
        <dbReference type="HAMAP-Rule" id="MF_01521"/>
    </source>
</evidence>
<feature type="transmembrane region" description="Helical" evidence="8">
    <location>
        <begin position="105"/>
        <end position="124"/>
    </location>
</feature>
<feature type="transmembrane region" description="Helical" evidence="8">
    <location>
        <begin position="38"/>
        <end position="57"/>
    </location>
</feature>
<dbReference type="Pfam" id="PF02659">
    <property type="entry name" value="Mntp"/>
    <property type="match status" value="1"/>
</dbReference>
<keyword evidence="4 8" id="KW-1133">Transmembrane helix</keyword>
<keyword evidence="6 8" id="KW-0472">Membrane</keyword>
<dbReference type="InterPro" id="IPR003810">
    <property type="entry name" value="Mntp/YtaF"/>
</dbReference>
<evidence type="ECO:0000313" key="10">
    <source>
        <dbReference type="Proteomes" id="UP000614469"/>
    </source>
</evidence>
<keyword evidence="3 8" id="KW-0812">Transmembrane</keyword>
<dbReference type="AlphaFoldDB" id="A0A8J6THC5"/>
<dbReference type="HAMAP" id="MF_01521">
    <property type="entry name" value="MntP_pump"/>
    <property type="match status" value="1"/>
</dbReference>
<name>A0A8J6THC5_9CHLR</name>
<feature type="transmembrane region" description="Helical" evidence="8">
    <location>
        <begin position="6"/>
        <end position="26"/>
    </location>
</feature>
<dbReference type="Proteomes" id="UP000614469">
    <property type="component" value="Unassembled WGS sequence"/>
</dbReference>
<gene>
    <name evidence="8" type="primary">mntP</name>
    <name evidence="9" type="ORF">H8E29_16785</name>
</gene>
<dbReference type="EMBL" id="JACNJN010000211">
    <property type="protein sequence ID" value="MBC8336913.1"/>
    <property type="molecule type" value="Genomic_DNA"/>
</dbReference>
<dbReference type="PANTHER" id="PTHR35529">
    <property type="entry name" value="MANGANESE EFFLUX PUMP MNTP-RELATED"/>
    <property type="match status" value="1"/>
</dbReference>
<feature type="transmembrane region" description="Helical" evidence="8">
    <location>
        <begin position="69"/>
        <end position="84"/>
    </location>
</feature>
<sequence>MTFLSIILIAISMAMDAFAISLGSGVKIGPGPRPIFRMAFHFGLFQGIMPIIGWLFGYSIEPYVKDFDHWVAFGLLAFVGLRMIRSGLSKTEEESLRDPSRGWTMVLLSVAVSIDALAIGLSLAFLNITIWTPALVIGLVTSGLSVVGLRVGNGVGNKYGKPVEVFGGLILIGIGIRIVISHLAG</sequence>